<name>A0AAD8XYB0_9STRA</name>
<accession>A0AAD8XYB0</accession>
<dbReference type="EMBL" id="JATAAI010000030">
    <property type="protein sequence ID" value="KAK1735953.1"/>
    <property type="molecule type" value="Genomic_DNA"/>
</dbReference>
<dbReference type="AlphaFoldDB" id="A0AAD8XYB0"/>
<keyword evidence="1" id="KW-0479">Metal-binding</keyword>
<dbReference type="Gene3D" id="1.10.472.170">
    <property type="match status" value="1"/>
</dbReference>
<dbReference type="PROSITE" id="PS51134">
    <property type="entry name" value="ZF_TFIIB"/>
    <property type="match status" value="1"/>
</dbReference>
<keyword evidence="2" id="KW-0175">Coiled coil</keyword>
<organism evidence="5 6">
    <name type="scientific">Skeletonema marinoi</name>
    <dbReference type="NCBI Taxonomy" id="267567"/>
    <lineage>
        <taxon>Eukaryota</taxon>
        <taxon>Sar</taxon>
        <taxon>Stramenopiles</taxon>
        <taxon>Ochrophyta</taxon>
        <taxon>Bacillariophyta</taxon>
        <taxon>Coscinodiscophyceae</taxon>
        <taxon>Thalassiosirophycidae</taxon>
        <taxon>Thalassiosirales</taxon>
        <taxon>Skeletonemataceae</taxon>
        <taxon>Skeletonema</taxon>
        <taxon>Skeletonema marinoi-dohrnii complex</taxon>
    </lineage>
</organism>
<evidence type="ECO:0000313" key="5">
    <source>
        <dbReference type="EMBL" id="KAK1735953.1"/>
    </source>
</evidence>
<feature type="compositionally biased region" description="Basic residues" evidence="3">
    <location>
        <begin position="1"/>
        <end position="15"/>
    </location>
</feature>
<feature type="domain" description="TFIIB-type" evidence="4">
    <location>
        <begin position="41"/>
        <end position="75"/>
    </location>
</feature>
<dbReference type="GO" id="GO:0008270">
    <property type="term" value="F:zinc ion binding"/>
    <property type="evidence" value="ECO:0007669"/>
    <property type="project" value="UniProtKB-KW"/>
</dbReference>
<dbReference type="Proteomes" id="UP001224775">
    <property type="component" value="Unassembled WGS sequence"/>
</dbReference>
<comment type="caution">
    <text evidence="5">The sequence shown here is derived from an EMBL/GenBank/DDBJ whole genome shotgun (WGS) entry which is preliminary data.</text>
</comment>
<dbReference type="InterPro" id="IPR013137">
    <property type="entry name" value="Znf_TFIIB"/>
</dbReference>
<feature type="region of interest" description="Disordered" evidence="3">
    <location>
        <begin position="1"/>
        <end position="37"/>
    </location>
</feature>
<feature type="coiled-coil region" evidence="2">
    <location>
        <begin position="140"/>
        <end position="171"/>
    </location>
</feature>
<evidence type="ECO:0000256" key="1">
    <source>
        <dbReference type="PROSITE-ProRule" id="PRU00469"/>
    </source>
</evidence>
<proteinExistence type="predicted"/>
<keyword evidence="1" id="KW-0862">Zinc</keyword>
<evidence type="ECO:0000256" key="2">
    <source>
        <dbReference type="SAM" id="Coils"/>
    </source>
</evidence>
<keyword evidence="6" id="KW-1185">Reference proteome</keyword>
<reference evidence="5" key="1">
    <citation type="submission" date="2023-06" db="EMBL/GenBank/DDBJ databases">
        <title>Survivors Of The Sea: Transcriptome response of Skeletonema marinoi to long-term dormancy.</title>
        <authorList>
            <person name="Pinder M.I.M."/>
            <person name="Kourtchenko O."/>
            <person name="Robertson E.K."/>
            <person name="Larsson T."/>
            <person name="Maumus F."/>
            <person name="Osuna-Cruz C.M."/>
            <person name="Vancaester E."/>
            <person name="Stenow R."/>
            <person name="Vandepoele K."/>
            <person name="Ploug H."/>
            <person name="Bruchert V."/>
            <person name="Godhe A."/>
            <person name="Topel M."/>
        </authorList>
    </citation>
    <scope>NUCLEOTIDE SEQUENCE</scope>
    <source>
        <strain evidence="5">R05AC</strain>
    </source>
</reference>
<dbReference type="Pfam" id="PF08271">
    <property type="entry name" value="Zn_Ribbon_TF"/>
    <property type="match status" value="1"/>
</dbReference>
<sequence>MNHHQRPHHHSRKHSAHDSLPQHSPPHNPHYPYHTPYTSSHSTTPCPYCTAPPTSFHYDRISGDLICTQCGVVLDDHLRDETSEWREFGTVEDVARGNVPGRKARCGDVVVDESRWVGGLMPTTVGREPYSGAGGGAGGNAEERQKLASLRQRLKRTHNMIENMLEKEQKERYRDVVLEEKARVAKVARGEETCVTVKGDYEGLLKMEQSQISSSSTTTTTTLSKNPKTDETYTALNNKWSLTHAILLYGTIQHVQQYAGDYHQGGGNNTDGGGGGEWTHSTLEMERRTLSKKLDATTRSSTHKLYVAFALLEKAARALEFHGIANGTFLCECEGCLKIGGISSGKKGGRHSLDINCNNEGLFLSLFSSGGDELENLLSSTLMMKKSTSKKSSTVWNELHRMNNMRLWRTGVGRTLAEVCSAFGTFAVVTDGSSEKRDDMESLVRPKYCSKAMEELKQAVPDVLAPVQKAVASAAPQPPSVPSSCASVASAKQELSPQPLESIARVTPDYLPSDMSNTIINNTNAEESALADLTSRMASSLNLPPSAAVAAIAAATQLTTAGGIMQRLAEQALNNTQTISDAQLDMFASWSEWNSQPPWHREVSHLEECTGLPSKNILTCYSNNIHPRRAHLLGAVKRKFEFGDDGDTYLQNIAVAVPLMSLKH</sequence>
<keyword evidence="1" id="KW-0863">Zinc-finger</keyword>
<evidence type="ECO:0000313" key="6">
    <source>
        <dbReference type="Proteomes" id="UP001224775"/>
    </source>
</evidence>
<gene>
    <name evidence="5" type="ORF">QTG54_013089</name>
</gene>
<protein>
    <recommendedName>
        <fullName evidence="4">TFIIB-type domain-containing protein</fullName>
    </recommendedName>
</protein>
<evidence type="ECO:0000259" key="4">
    <source>
        <dbReference type="PROSITE" id="PS51134"/>
    </source>
</evidence>
<evidence type="ECO:0000256" key="3">
    <source>
        <dbReference type="SAM" id="MobiDB-lite"/>
    </source>
</evidence>
<dbReference type="SUPFAM" id="SSF57783">
    <property type="entry name" value="Zinc beta-ribbon"/>
    <property type="match status" value="1"/>
</dbReference>